<evidence type="ECO:0000256" key="1">
    <source>
        <dbReference type="ARBA" id="ARBA00022553"/>
    </source>
</evidence>
<dbReference type="Pfam" id="PF00072">
    <property type="entry name" value="Response_reg"/>
    <property type="match status" value="1"/>
</dbReference>
<dbReference type="EMBL" id="QFYR01000001">
    <property type="protein sequence ID" value="RAK57949.1"/>
    <property type="molecule type" value="Genomic_DNA"/>
</dbReference>
<dbReference type="GO" id="GO:0000160">
    <property type="term" value="P:phosphorelay signal transduction system"/>
    <property type="evidence" value="ECO:0007669"/>
    <property type="project" value="InterPro"/>
</dbReference>
<protein>
    <submittedName>
        <fullName evidence="4">Response regulator</fullName>
    </submittedName>
</protein>
<dbReference type="SMART" id="SM00448">
    <property type="entry name" value="REC"/>
    <property type="match status" value="1"/>
</dbReference>
<reference evidence="5" key="1">
    <citation type="submission" date="2018-05" db="EMBL/GenBank/DDBJ databases">
        <authorList>
            <person name="Li X."/>
        </authorList>
    </citation>
    <scope>NUCLEOTIDE SEQUENCE [LARGE SCALE GENOMIC DNA]</scope>
    <source>
        <strain evidence="5">YIM 73061</strain>
    </source>
</reference>
<name>A0A328ATQ8_9CAUL</name>
<dbReference type="Proteomes" id="UP000249725">
    <property type="component" value="Unassembled WGS sequence"/>
</dbReference>
<feature type="domain" description="Response regulatory" evidence="3">
    <location>
        <begin position="2"/>
        <end position="119"/>
    </location>
</feature>
<comment type="caution">
    <text evidence="4">The sequence shown here is derived from an EMBL/GenBank/DDBJ whole genome shotgun (WGS) entry which is preliminary data.</text>
</comment>
<dbReference type="Gene3D" id="3.40.50.2300">
    <property type="match status" value="1"/>
</dbReference>
<gene>
    <name evidence="4" type="ORF">DJ018_08585</name>
</gene>
<keyword evidence="1 2" id="KW-0597">Phosphoprotein</keyword>
<dbReference type="PANTHER" id="PTHR45339">
    <property type="entry name" value="HYBRID SIGNAL TRANSDUCTION HISTIDINE KINASE J"/>
    <property type="match status" value="1"/>
</dbReference>
<evidence type="ECO:0000256" key="2">
    <source>
        <dbReference type="PROSITE-ProRule" id="PRU00169"/>
    </source>
</evidence>
<dbReference type="CDD" id="cd17546">
    <property type="entry name" value="REC_hyHK_CKI1_RcsC-like"/>
    <property type="match status" value="1"/>
</dbReference>
<organism evidence="4 5">
    <name type="scientific">Phenylobacterium deserti</name>
    <dbReference type="NCBI Taxonomy" id="1914756"/>
    <lineage>
        <taxon>Bacteria</taxon>
        <taxon>Pseudomonadati</taxon>
        <taxon>Pseudomonadota</taxon>
        <taxon>Alphaproteobacteria</taxon>
        <taxon>Caulobacterales</taxon>
        <taxon>Caulobacteraceae</taxon>
        <taxon>Phenylobacterium</taxon>
    </lineage>
</organism>
<accession>A0A328ATQ8</accession>
<dbReference type="PANTHER" id="PTHR45339:SF6">
    <property type="entry name" value="SENSORY HISTIDINE PROTEIN KINASE"/>
    <property type="match status" value="1"/>
</dbReference>
<evidence type="ECO:0000313" key="4">
    <source>
        <dbReference type="EMBL" id="RAK57949.1"/>
    </source>
</evidence>
<dbReference type="SUPFAM" id="SSF52172">
    <property type="entry name" value="CheY-like"/>
    <property type="match status" value="1"/>
</dbReference>
<feature type="modified residue" description="4-aspartylphosphate" evidence="2">
    <location>
        <position position="51"/>
    </location>
</feature>
<keyword evidence="5" id="KW-1185">Reference proteome</keyword>
<dbReference type="InterPro" id="IPR011006">
    <property type="entry name" value="CheY-like_superfamily"/>
</dbReference>
<evidence type="ECO:0000313" key="5">
    <source>
        <dbReference type="Proteomes" id="UP000249725"/>
    </source>
</evidence>
<proteinExistence type="predicted"/>
<evidence type="ECO:0000259" key="3">
    <source>
        <dbReference type="PROSITE" id="PS50110"/>
    </source>
</evidence>
<dbReference type="InterPro" id="IPR001789">
    <property type="entry name" value="Sig_transdc_resp-reg_receiver"/>
</dbReference>
<dbReference type="RefSeq" id="WP_111514399.1">
    <property type="nucleotide sequence ID" value="NZ_QFYR01000001.1"/>
</dbReference>
<dbReference type="AlphaFoldDB" id="A0A328ATQ8"/>
<dbReference type="OrthoDB" id="9808843at2"/>
<sequence>MRVLFVDDNAINRTVVKGMLEPSGVEVAEAEDAQSGLAMIELGDYALILMDLRMPGMDGLSAIRRIRARADAKARLPIIVVTADDAPDIRQQAQAAGADDLLQKPVQMAKLFETIGRVLAARTDEDAVLLA</sequence>
<dbReference type="PROSITE" id="PS50110">
    <property type="entry name" value="RESPONSE_REGULATORY"/>
    <property type="match status" value="1"/>
</dbReference>